<dbReference type="GO" id="GO:0030247">
    <property type="term" value="F:polysaccharide binding"/>
    <property type="evidence" value="ECO:0007669"/>
    <property type="project" value="InterPro"/>
</dbReference>
<evidence type="ECO:0000256" key="12">
    <source>
        <dbReference type="ARBA" id="ARBA00022989"/>
    </source>
</evidence>
<evidence type="ECO:0000256" key="6">
    <source>
        <dbReference type="ARBA" id="ARBA00022679"/>
    </source>
</evidence>
<comment type="catalytic activity">
    <reaction evidence="17">
        <text>L-seryl-[protein] + ATP = O-phospho-L-seryl-[protein] + ADP + H(+)</text>
        <dbReference type="Rhea" id="RHEA:17989"/>
        <dbReference type="Rhea" id="RHEA-COMP:9863"/>
        <dbReference type="Rhea" id="RHEA-COMP:11604"/>
        <dbReference type="ChEBI" id="CHEBI:15378"/>
        <dbReference type="ChEBI" id="CHEBI:29999"/>
        <dbReference type="ChEBI" id="CHEBI:30616"/>
        <dbReference type="ChEBI" id="CHEBI:83421"/>
        <dbReference type="ChEBI" id="CHEBI:456216"/>
        <dbReference type="EC" id="2.7.11.1"/>
    </reaction>
</comment>
<dbReference type="InterPro" id="IPR017441">
    <property type="entry name" value="Protein_kinase_ATP_BS"/>
</dbReference>
<feature type="signal peptide" evidence="20">
    <location>
        <begin position="1"/>
        <end position="21"/>
    </location>
</feature>
<dbReference type="PANTHER" id="PTHR46008">
    <property type="entry name" value="LEAF RUST 10 DISEASE-RESISTANCE LOCUS RECEPTOR-LIKE PROTEIN KINASE-LIKE 1.4"/>
    <property type="match status" value="1"/>
</dbReference>
<dbReference type="FunFam" id="1.10.510.10:FF:000161">
    <property type="entry name" value="Wall-associated receptor kinase-like 20"/>
    <property type="match status" value="1"/>
</dbReference>
<evidence type="ECO:0000313" key="22">
    <source>
        <dbReference type="EMBL" id="KAJ4794349.1"/>
    </source>
</evidence>
<dbReference type="FunFam" id="3.30.200.20:FF:000214">
    <property type="entry name" value="WAK1-OsWAK receptor-like cytoplasmic kinase (OsWAK-RLCK)"/>
    <property type="match status" value="1"/>
</dbReference>
<feature type="transmembrane region" description="Helical" evidence="19">
    <location>
        <begin position="265"/>
        <end position="288"/>
    </location>
</feature>
<keyword evidence="4" id="KW-0723">Serine/threonine-protein kinase</keyword>
<keyword evidence="5" id="KW-0597">Phosphoprotein</keyword>
<dbReference type="GO" id="GO:0004674">
    <property type="term" value="F:protein serine/threonine kinase activity"/>
    <property type="evidence" value="ECO:0007669"/>
    <property type="project" value="UniProtKB-KW"/>
</dbReference>
<dbReference type="PROSITE" id="PS50011">
    <property type="entry name" value="PROTEIN_KINASE_DOM"/>
    <property type="match status" value="1"/>
</dbReference>
<gene>
    <name evidence="22" type="ORF">LUZ62_045595</name>
</gene>
<evidence type="ECO:0000256" key="20">
    <source>
        <dbReference type="SAM" id="SignalP"/>
    </source>
</evidence>
<evidence type="ECO:0000256" key="5">
    <source>
        <dbReference type="ARBA" id="ARBA00022553"/>
    </source>
</evidence>
<reference evidence="22" key="1">
    <citation type="submission" date="2022-08" db="EMBL/GenBank/DDBJ databases">
        <authorList>
            <person name="Marques A."/>
        </authorList>
    </citation>
    <scope>NUCLEOTIDE SEQUENCE</scope>
    <source>
        <strain evidence="22">RhyPub2mFocal</strain>
        <tissue evidence="22">Leaves</tissue>
    </source>
</reference>
<evidence type="ECO:0000256" key="2">
    <source>
        <dbReference type="ARBA" id="ARBA00012513"/>
    </source>
</evidence>
<evidence type="ECO:0000256" key="3">
    <source>
        <dbReference type="ARBA" id="ARBA00022475"/>
    </source>
</evidence>
<evidence type="ECO:0000256" key="4">
    <source>
        <dbReference type="ARBA" id="ARBA00022527"/>
    </source>
</evidence>
<evidence type="ECO:0000256" key="9">
    <source>
        <dbReference type="ARBA" id="ARBA00022741"/>
    </source>
</evidence>
<dbReference type="Gene3D" id="3.30.200.20">
    <property type="entry name" value="Phosphorylase Kinase, domain 1"/>
    <property type="match status" value="1"/>
</dbReference>
<keyword evidence="6" id="KW-0808">Transferase</keyword>
<keyword evidence="11 18" id="KW-0067">ATP-binding</keyword>
<name>A0AAV8FRG3_9POAL</name>
<dbReference type="InterPro" id="IPR011009">
    <property type="entry name" value="Kinase-like_dom_sf"/>
</dbReference>
<accession>A0AAV8FRG3</accession>
<evidence type="ECO:0000259" key="21">
    <source>
        <dbReference type="PROSITE" id="PS50011"/>
    </source>
</evidence>
<evidence type="ECO:0000256" key="8">
    <source>
        <dbReference type="ARBA" id="ARBA00022729"/>
    </source>
</evidence>
<dbReference type="PROSITE" id="PS00108">
    <property type="entry name" value="PROTEIN_KINASE_ST"/>
    <property type="match status" value="1"/>
</dbReference>
<dbReference type="Gene3D" id="1.10.510.10">
    <property type="entry name" value="Transferase(Phosphotransferase) domain 1"/>
    <property type="match status" value="1"/>
</dbReference>
<comment type="caution">
    <text evidence="22">The sequence shown here is derived from an EMBL/GenBank/DDBJ whole genome shotgun (WGS) entry which is preliminary data.</text>
</comment>
<proteinExistence type="predicted"/>
<dbReference type="GO" id="GO:0005524">
    <property type="term" value="F:ATP binding"/>
    <property type="evidence" value="ECO:0007669"/>
    <property type="project" value="UniProtKB-UniRule"/>
</dbReference>
<keyword evidence="23" id="KW-1185">Reference proteome</keyword>
<sequence>MRSRLFPVICLLFHLWSVALSDAIEKNKCAPVKCGNVDISYPFWIPDQQADYCGYPTLEINCHDDKPFLVQSYDANYYIDRVFYDNSSFVLINSILVDYKFNCTVPQFNVSLGLGPMVVSKINKELVFFFNCGNMSSPPGEYQPTPCVSGQSDGAGNQSFVRLFENYNDGVNTSVPGESLGNCSISRIPVSGWNVSEVGQYTTLMNDGFLVELKVTSCSDCQKSGGECGFNTSSVMFMCICSDDHTYPMSCPNSKVKKEDTKKTILIVCISVGVGGFLVACCACLLLCKRKKLKWVSSSSLLLTPRDSSDQYFHDLEMAGSQSTQIFSYEELEEATDRFSPSKELGDGGFGTVYRGKLRDGRIVAVKRLYQNSYKRAEQFMNEVDILSRLHHHNLVSLYGCTARTSRELLLVYEYVSNGTVADHLHGPRSCENALSWPVRLSIAIETADALAYLHAVEPQIIHRDVKTNNILLDDGFHVKVGDFGLSRLFPLDVSHVSTVPQGTPGYVDPVYHQCYQLTDRSDVYSFGVVLVELISSKPAVDMNRSRDEINLANMALNKIQRSELDDLVDPNLGFQSNWEMRRMVSLVAELAFRCLQSDRDMRPSIKEVLEALKVIEKGGQSEDKFGKENSAKEEAHLLKSDAIFSPVTVMERWKSSSTTPNTSI</sequence>
<evidence type="ECO:0000313" key="23">
    <source>
        <dbReference type="Proteomes" id="UP001140206"/>
    </source>
</evidence>
<evidence type="ECO:0000256" key="10">
    <source>
        <dbReference type="ARBA" id="ARBA00022777"/>
    </source>
</evidence>
<dbReference type="InterPro" id="IPR008271">
    <property type="entry name" value="Ser/Thr_kinase_AS"/>
</dbReference>
<evidence type="ECO:0000256" key="11">
    <source>
        <dbReference type="ARBA" id="ARBA00022840"/>
    </source>
</evidence>
<keyword evidence="14" id="KW-0675">Receptor</keyword>
<keyword evidence="12 19" id="KW-1133">Transmembrane helix</keyword>
<dbReference type="SUPFAM" id="SSF56112">
    <property type="entry name" value="Protein kinase-like (PK-like)"/>
    <property type="match status" value="1"/>
</dbReference>
<keyword evidence="7 19" id="KW-0812">Transmembrane</keyword>
<dbReference type="GO" id="GO:0005886">
    <property type="term" value="C:plasma membrane"/>
    <property type="evidence" value="ECO:0007669"/>
    <property type="project" value="UniProtKB-SubCell"/>
</dbReference>
<evidence type="ECO:0000256" key="19">
    <source>
        <dbReference type="SAM" id="Phobius"/>
    </source>
</evidence>
<dbReference type="Pfam" id="PF13947">
    <property type="entry name" value="GUB_WAK_bind"/>
    <property type="match status" value="1"/>
</dbReference>
<keyword evidence="8 20" id="KW-0732">Signal</keyword>
<evidence type="ECO:0000256" key="14">
    <source>
        <dbReference type="ARBA" id="ARBA00023170"/>
    </source>
</evidence>
<feature type="chain" id="PRO_5043944832" description="non-specific serine/threonine protein kinase" evidence="20">
    <location>
        <begin position="22"/>
        <end position="665"/>
    </location>
</feature>
<organism evidence="22 23">
    <name type="scientific">Rhynchospora pubera</name>
    <dbReference type="NCBI Taxonomy" id="906938"/>
    <lineage>
        <taxon>Eukaryota</taxon>
        <taxon>Viridiplantae</taxon>
        <taxon>Streptophyta</taxon>
        <taxon>Embryophyta</taxon>
        <taxon>Tracheophyta</taxon>
        <taxon>Spermatophyta</taxon>
        <taxon>Magnoliopsida</taxon>
        <taxon>Liliopsida</taxon>
        <taxon>Poales</taxon>
        <taxon>Cyperaceae</taxon>
        <taxon>Cyperoideae</taxon>
        <taxon>Rhynchosporeae</taxon>
        <taxon>Rhynchospora</taxon>
    </lineage>
</organism>
<dbReference type="SMART" id="SM00220">
    <property type="entry name" value="S_TKc"/>
    <property type="match status" value="1"/>
</dbReference>
<keyword evidence="15" id="KW-0325">Glycoprotein</keyword>
<evidence type="ECO:0000256" key="18">
    <source>
        <dbReference type="PROSITE-ProRule" id="PRU10141"/>
    </source>
</evidence>
<evidence type="ECO:0000256" key="17">
    <source>
        <dbReference type="ARBA" id="ARBA00048679"/>
    </source>
</evidence>
<evidence type="ECO:0000256" key="16">
    <source>
        <dbReference type="ARBA" id="ARBA00047899"/>
    </source>
</evidence>
<dbReference type="Proteomes" id="UP001140206">
    <property type="component" value="Chromosome 2"/>
</dbReference>
<dbReference type="AlphaFoldDB" id="A0AAV8FRG3"/>
<comment type="catalytic activity">
    <reaction evidence="16">
        <text>L-threonyl-[protein] + ATP = O-phospho-L-threonyl-[protein] + ADP + H(+)</text>
        <dbReference type="Rhea" id="RHEA:46608"/>
        <dbReference type="Rhea" id="RHEA-COMP:11060"/>
        <dbReference type="Rhea" id="RHEA-COMP:11605"/>
        <dbReference type="ChEBI" id="CHEBI:15378"/>
        <dbReference type="ChEBI" id="CHEBI:30013"/>
        <dbReference type="ChEBI" id="CHEBI:30616"/>
        <dbReference type="ChEBI" id="CHEBI:61977"/>
        <dbReference type="ChEBI" id="CHEBI:456216"/>
        <dbReference type="EC" id="2.7.11.1"/>
    </reaction>
</comment>
<keyword evidence="13 19" id="KW-0472">Membrane</keyword>
<dbReference type="EC" id="2.7.11.1" evidence="2"/>
<keyword evidence="3" id="KW-1003">Cell membrane</keyword>
<keyword evidence="10 22" id="KW-0418">Kinase</keyword>
<dbReference type="PROSITE" id="PS00107">
    <property type="entry name" value="PROTEIN_KINASE_ATP"/>
    <property type="match status" value="1"/>
</dbReference>
<dbReference type="Pfam" id="PF14380">
    <property type="entry name" value="WAK_assoc"/>
    <property type="match status" value="1"/>
</dbReference>
<dbReference type="EMBL" id="JAMFTS010000002">
    <property type="protein sequence ID" value="KAJ4794349.1"/>
    <property type="molecule type" value="Genomic_DNA"/>
</dbReference>
<protein>
    <recommendedName>
        <fullName evidence="2">non-specific serine/threonine protein kinase</fullName>
        <ecNumber evidence="2">2.7.11.1</ecNumber>
    </recommendedName>
</protein>
<dbReference type="Pfam" id="PF00069">
    <property type="entry name" value="Pkinase"/>
    <property type="match status" value="1"/>
</dbReference>
<feature type="binding site" evidence="18">
    <location>
        <position position="367"/>
    </location>
    <ligand>
        <name>ATP</name>
        <dbReference type="ChEBI" id="CHEBI:30616"/>
    </ligand>
</feature>
<keyword evidence="9 18" id="KW-0547">Nucleotide-binding</keyword>
<comment type="subcellular location">
    <subcellularLocation>
        <location evidence="1">Cell membrane</location>
        <topology evidence="1">Single-pass type I membrane protein</topology>
    </subcellularLocation>
</comment>
<feature type="domain" description="Protein kinase" evidence="21">
    <location>
        <begin position="339"/>
        <end position="616"/>
    </location>
</feature>
<evidence type="ECO:0000256" key="1">
    <source>
        <dbReference type="ARBA" id="ARBA00004251"/>
    </source>
</evidence>
<dbReference type="InterPro" id="IPR025287">
    <property type="entry name" value="WAK_GUB"/>
</dbReference>
<dbReference type="InterPro" id="IPR032872">
    <property type="entry name" value="WAK_assoc_C"/>
</dbReference>
<dbReference type="PANTHER" id="PTHR46008:SF2">
    <property type="entry name" value="LEAF RUST 10 DISEASE-RESISTANCE LOCUS RECEPTOR-LIKE PROTEIN KINASE-LIKE 1.4"/>
    <property type="match status" value="1"/>
</dbReference>
<evidence type="ECO:0000256" key="7">
    <source>
        <dbReference type="ARBA" id="ARBA00022692"/>
    </source>
</evidence>
<evidence type="ECO:0000256" key="15">
    <source>
        <dbReference type="ARBA" id="ARBA00023180"/>
    </source>
</evidence>
<evidence type="ECO:0000256" key="13">
    <source>
        <dbReference type="ARBA" id="ARBA00023136"/>
    </source>
</evidence>
<dbReference type="InterPro" id="IPR000719">
    <property type="entry name" value="Prot_kinase_dom"/>
</dbReference>